<comment type="subunit">
    <text evidence="3 10">Homodimer.</text>
</comment>
<dbReference type="PANTHER" id="PTHR21237">
    <property type="entry name" value="GRPE PROTEIN"/>
    <property type="match status" value="1"/>
</dbReference>
<reference evidence="14 15" key="1">
    <citation type="submission" date="2012-09" db="EMBL/GenBank/DDBJ databases">
        <title>Genome Sequence of Bacillus sp. DW5-4.</title>
        <authorList>
            <person name="Lai Q."/>
            <person name="Liu Y."/>
            <person name="Shao Z."/>
        </authorList>
    </citation>
    <scope>NUCLEOTIDE SEQUENCE [LARGE SCALE GENOMIC DNA]</scope>
    <source>
        <strain evidence="14 15">DW5-4</strain>
    </source>
</reference>
<evidence type="ECO:0000256" key="11">
    <source>
        <dbReference type="RuleBase" id="RU000639"/>
    </source>
</evidence>
<dbReference type="GO" id="GO:0005737">
    <property type="term" value="C:cytoplasm"/>
    <property type="evidence" value="ECO:0007669"/>
    <property type="project" value="UniProtKB-SubCell"/>
</dbReference>
<dbReference type="Proteomes" id="UP000028091">
    <property type="component" value="Unassembled WGS sequence"/>
</dbReference>
<feature type="region of interest" description="Disordered" evidence="13">
    <location>
        <begin position="1"/>
        <end position="37"/>
    </location>
</feature>
<dbReference type="GO" id="GO:0006457">
    <property type="term" value="P:protein folding"/>
    <property type="evidence" value="ECO:0007669"/>
    <property type="project" value="InterPro"/>
</dbReference>
<dbReference type="OrthoDB" id="9812586at2"/>
<dbReference type="PRINTS" id="PR00773">
    <property type="entry name" value="GRPEPROTEIN"/>
</dbReference>
<gene>
    <name evidence="10" type="primary">grpE</name>
    <name evidence="14" type="ORF">BA70_15245</name>
</gene>
<dbReference type="Gene3D" id="2.30.22.10">
    <property type="entry name" value="Head domain of nucleotide exchange factor GrpE"/>
    <property type="match status" value="1"/>
</dbReference>
<name>A0A081LCR3_9BACI</name>
<evidence type="ECO:0000256" key="12">
    <source>
        <dbReference type="RuleBase" id="RU004478"/>
    </source>
</evidence>
<dbReference type="InterPro" id="IPR009012">
    <property type="entry name" value="GrpE_head"/>
</dbReference>
<evidence type="ECO:0000256" key="13">
    <source>
        <dbReference type="SAM" id="MobiDB-lite"/>
    </source>
</evidence>
<feature type="compositionally biased region" description="Basic and acidic residues" evidence="13">
    <location>
        <begin position="26"/>
        <end position="37"/>
    </location>
</feature>
<dbReference type="FunFam" id="3.90.20.20:FF:000002">
    <property type="entry name" value="Protein GrpE"/>
    <property type="match status" value="1"/>
</dbReference>
<comment type="function">
    <text evidence="7 10 11">Participates actively in the response to hyperosmotic and heat shock by preventing the aggregation of stress-denatured proteins, in association with DnaK and GrpE. It is the nucleotide exchange factor for DnaK and may function as a thermosensor. Unfolded proteins bind initially to DnaJ; upon interaction with the DnaJ-bound protein, DnaK hydrolyzes its bound ATP, resulting in the formation of a stable complex. GrpE releases ADP from DnaK; ATP binding to DnaK triggers the release of the substrate protein, thus completing the reaction cycle. Several rounds of ATP-dependent interactions between DnaJ, DnaK and GrpE are required for fully efficient folding.</text>
</comment>
<evidence type="ECO:0000256" key="3">
    <source>
        <dbReference type="ARBA" id="ARBA00011738"/>
    </source>
</evidence>
<proteinExistence type="inferred from homology"/>
<evidence type="ECO:0000256" key="6">
    <source>
        <dbReference type="ARBA" id="ARBA00023186"/>
    </source>
</evidence>
<evidence type="ECO:0000256" key="10">
    <source>
        <dbReference type="HAMAP-Rule" id="MF_01151"/>
    </source>
</evidence>
<organism evidence="14 15">
    <name type="scientific">Bacillus zhangzhouensis</name>
    <dbReference type="NCBI Taxonomy" id="1178540"/>
    <lineage>
        <taxon>Bacteria</taxon>
        <taxon>Bacillati</taxon>
        <taxon>Bacillota</taxon>
        <taxon>Bacilli</taxon>
        <taxon>Bacillales</taxon>
        <taxon>Bacillaceae</taxon>
        <taxon>Bacillus</taxon>
    </lineage>
</organism>
<comment type="similarity">
    <text evidence="2 10 12">Belongs to the GrpE family.</text>
</comment>
<protein>
    <recommendedName>
        <fullName evidence="8 10">Protein GrpE</fullName>
    </recommendedName>
    <alternativeName>
        <fullName evidence="9 10">HSP-70 cofactor</fullName>
    </alternativeName>
</protein>
<dbReference type="EMBL" id="JOTP01000005">
    <property type="protein sequence ID" value="KEP27039.1"/>
    <property type="molecule type" value="Genomic_DNA"/>
</dbReference>
<dbReference type="InterPro" id="IPR000740">
    <property type="entry name" value="GrpE"/>
</dbReference>
<comment type="caution">
    <text evidence="14">The sequence shown here is derived from an EMBL/GenBank/DDBJ whole genome shotgun (WGS) entry which is preliminary data.</text>
</comment>
<dbReference type="AlphaFoldDB" id="A0A081LCR3"/>
<dbReference type="GO" id="GO:0051082">
    <property type="term" value="F:unfolded protein binding"/>
    <property type="evidence" value="ECO:0007669"/>
    <property type="project" value="TreeGrafter"/>
</dbReference>
<dbReference type="CDD" id="cd00446">
    <property type="entry name" value="GrpE"/>
    <property type="match status" value="1"/>
</dbReference>
<dbReference type="SUPFAM" id="SSF58014">
    <property type="entry name" value="Coiled-coil domain of nucleotide exchange factor GrpE"/>
    <property type="match status" value="1"/>
</dbReference>
<evidence type="ECO:0000256" key="8">
    <source>
        <dbReference type="ARBA" id="ARBA00072274"/>
    </source>
</evidence>
<sequence length="185" mass="21445">MSEEKQTPEQEAEVEAQEEAVQADTEEAKHDEQSAFQEKIDELQQLLDEKENKILRVQADFENYKRRARTEVETVQKYRSQHVVSDLLPALDNFERALGIDPDNEQTKSLLEGMQMVYRQLVEALKNEGVEPIEAVGKEFDPNLHQAVMQVEDENFDSNIVVEELQKGYKLKDRVIRPSMVKVNQ</sequence>
<comment type="subcellular location">
    <subcellularLocation>
        <location evidence="1 10">Cytoplasm</location>
    </subcellularLocation>
</comment>
<dbReference type="InterPro" id="IPR013805">
    <property type="entry name" value="GrpE_CC"/>
</dbReference>
<evidence type="ECO:0000313" key="15">
    <source>
        <dbReference type="Proteomes" id="UP000028091"/>
    </source>
</evidence>
<evidence type="ECO:0000256" key="2">
    <source>
        <dbReference type="ARBA" id="ARBA00009054"/>
    </source>
</evidence>
<dbReference type="HAMAP" id="MF_01151">
    <property type="entry name" value="GrpE"/>
    <property type="match status" value="1"/>
</dbReference>
<dbReference type="eggNOG" id="COG0576">
    <property type="taxonomic scope" value="Bacteria"/>
</dbReference>
<dbReference type="Pfam" id="PF01025">
    <property type="entry name" value="GrpE"/>
    <property type="match status" value="1"/>
</dbReference>
<dbReference type="FunFam" id="2.30.22.10:FF:000001">
    <property type="entry name" value="Protein GrpE"/>
    <property type="match status" value="1"/>
</dbReference>
<accession>A0A081LCR3</accession>
<dbReference type="GO" id="GO:0051087">
    <property type="term" value="F:protein-folding chaperone binding"/>
    <property type="evidence" value="ECO:0007669"/>
    <property type="project" value="InterPro"/>
</dbReference>
<keyword evidence="6 10" id="KW-0143">Chaperone</keyword>
<keyword evidence="4 10" id="KW-0963">Cytoplasm</keyword>
<dbReference type="NCBIfam" id="NF010738">
    <property type="entry name" value="PRK14140.1"/>
    <property type="match status" value="1"/>
</dbReference>
<evidence type="ECO:0000313" key="14">
    <source>
        <dbReference type="EMBL" id="KEP27039.1"/>
    </source>
</evidence>
<evidence type="ECO:0000256" key="4">
    <source>
        <dbReference type="ARBA" id="ARBA00022490"/>
    </source>
</evidence>
<evidence type="ECO:0000256" key="1">
    <source>
        <dbReference type="ARBA" id="ARBA00004496"/>
    </source>
</evidence>
<dbReference type="GO" id="GO:0000774">
    <property type="term" value="F:adenyl-nucleotide exchange factor activity"/>
    <property type="evidence" value="ECO:0007669"/>
    <property type="project" value="InterPro"/>
</dbReference>
<evidence type="ECO:0000256" key="9">
    <source>
        <dbReference type="ARBA" id="ARBA00076414"/>
    </source>
</evidence>
<dbReference type="PROSITE" id="PS01071">
    <property type="entry name" value="GRPE"/>
    <property type="match status" value="1"/>
</dbReference>
<keyword evidence="15" id="KW-1185">Reference proteome</keyword>
<keyword evidence="5 10" id="KW-0346">Stress response</keyword>
<dbReference type="SUPFAM" id="SSF51064">
    <property type="entry name" value="Head domain of nucleotide exchange factor GrpE"/>
    <property type="match status" value="1"/>
</dbReference>
<evidence type="ECO:0000256" key="5">
    <source>
        <dbReference type="ARBA" id="ARBA00023016"/>
    </source>
</evidence>
<dbReference type="PANTHER" id="PTHR21237:SF23">
    <property type="entry name" value="GRPE PROTEIN HOMOLOG, MITOCHONDRIAL"/>
    <property type="match status" value="1"/>
</dbReference>
<dbReference type="GO" id="GO:0042803">
    <property type="term" value="F:protein homodimerization activity"/>
    <property type="evidence" value="ECO:0007669"/>
    <property type="project" value="InterPro"/>
</dbReference>
<evidence type="ECO:0000256" key="7">
    <source>
        <dbReference type="ARBA" id="ARBA00053401"/>
    </source>
</evidence>
<dbReference type="RefSeq" id="WP_034319457.1">
    <property type="nucleotide sequence ID" value="NZ_JOTP01000005.1"/>
</dbReference>
<dbReference type="Gene3D" id="3.90.20.20">
    <property type="match status" value="1"/>
</dbReference>